<gene>
    <name evidence="1" type="ORF">BGL_2c04430</name>
</gene>
<keyword evidence="2" id="KW-1185">Reference proteome</keyword>
<dbReference type="AlphaFoldDB" id="A0A0B6RT68"/>
<name>A0A0B6RT68_BURPL</name>
<dbReference type="KEGG" id="bgp:BGL_2c04430"/>
<accession>A0A0B6RT68</accession>
<dbReference type="RefSeq" id="WP_080937328.1">
    <property type="nucleotide sequence ID" value="NZ_BSTO01000037.1"/>
</dbReference>
<reference evidence="1 2" key="2">
    <citation type="journal article" date="2016" name="Appl. Microbiol. Biotechnol.">
        <title>Mutations improving production and secretion of extracellular lipase by Burkholderia glumae PG1.</title>
        <authorList>
            <person name="Knapp A."/>
            <person name="Voget S."/>
            <person name="Gao R."/>
            <person name="Zaburannyi N."/>
            <person name="Krysciak D."/>
            <person name="Breuer M."/>
            <person name="Hauer B."/>
            <person name="Streit W.R."/>
            <person name="Muller R."/>
            <person name="Daniel R."/>
            <person name="Jaeger K.E."/>
        </authorList>
    </citation>
    <scope>NUCLEOTIDE SEQUENCE [LARGE SCALE GENOMIC DNA]</scope>
    <source>
        <strain evidence="1 2">PG1</strain>
    </source>
</reference>
<dbReference type="EMBL" id="CP002581">
    <property type="protein sequence ID" value="AJK48532.1"/>
    <property type="molecule type" value="Genomic_DNA"/>
</dbReference>
<proteinExistence type="predicted"/>
<dbReference type="HOGENOM" id="CLU_1101273_0_0_4"/>
<reference evidence="2" key="1">
    <citation type="submission" date="2011-03" db="EMBL/GenBank/DDBJ databases">
        <authorList>
            <person name="Voget S."/>
            <person name="Streit W.R."/>
            <person name="Jaeger K.E."/>
            <person name="Daniel R."/>
        </authorList>
    </citation>
    <scope>NUCLEOTIDE SEQUENCE [LARGE SCALE GENOMIC DNA]</scope>
    <source>
        <strain evidence="2">PG1</strain>
    </source>
</reference>
<evidence type="ECO:0000313" key="1">
    <source>
        <dbReference type="EMBL" id="AJK48532.1"/>
    </source>
</evidence>
<protein>
    <submittedName>
        <fullName evidence="1">Uncharacterized protein</fullName>
    </submittedName>
</protein>
<dbReference type="KEGG" id="bpla:bpln_2g04780"/>
<organism evidence="1 2">
    <name type="scientific">Burkholderia plantarii</name>
    <dbReference type="NCBI Taxonomy" id="41899"/>
    <lineage>
        <taxon>Bacteria</taxon>
        <taxon>Pseudomonadati</taxon>
        <taxon>Pseudomonadota</taxon>
        <taxon>Betaproteobacteria</taxon>
        <taxon>Burkholderiales</taxon>
        <taxon>Burkholderiaceae</taxon>
        <taxon>Burkholderia</taxon>
    </lineage>
</organism>
<evidence type="ECO:0000313" key="2">
    <source>
        <dbReference type="Proteomes" id="UP000031838"/>
    </source>
</evidence>
<sequence>MKERPMLEFAQHPVEDRLVHVDEFCLDLPLLRGLARCPLCSGVLRVVQLRDRSQARRFVHAAGPFARCPLVSDAVSNPLAVGVGPPLTERARQLRASFFQHWQRHLHTIRQTASAFQVARFTCAIEHADVLKLWAWPTLAQRDIPYVMLVLTDFIAAPPSEKQAAWIRFWFDASVQQIGDLGKPGRMVPRLFRLRYKRPRMSKYPSVRHLIDCQQVPMGAHEIADPAALLTGADDVSAFESFARRMARLPGD</sequence>
<dbReference type="Proteomes" id="UP000031838">
    <property type="component" value="Chromosome 2"/>
</dbReference>
<dbReference type="OrthoDB" id="9008811at2"/>